<keyword evidence="3" id="KW-0805">Transcription regulation</keyword>
<dbReference type="GO" id="GO:0003700">
    <property type="term" value="F:DNA-binding transcription factor activity"/>
    <property type="evidence" value="ECO:0007669"/>
    <property type="project" value="InterPro"/>
</dbReference>
<dbReference type="AlphaFoldDB" id="A0AAD5PID3"/>
<accession>A0AAD5PID3</accession>
<dbReference type="PRINTS" id="PR00056">
    <property type="entry name" value="HSFDOMAIN"/>
</dbReference>
<comment type="similarity">
    <text evidence="2 7">Belongs to the HSF family.</text>
</comment>
<evidence type="ECO:0000259" key="9">
    <source>
        <dbReference type="SMART" id="SM00415"/>
    </source>
</evidence>
<organism evidence="10 11">
    <name type="scientific">Phascolomyces articulosus</name>
    <dbReference type="NCBI Taxonomy" id="60185"/>
    <lineage>
        <taxon>Eukaryota</taxon>
        <taxon>Fungi</taxon>
        <taxon>Fungi incertae sedis</taxon>
        <taxon>Mucoromycota</taxon>
        <taxon>Mucoromycotina</taxon>
        <taxon>Mucoromycetes</taxon>
        <taxon>Mucorales</taxon>
        <taxon>Lichtheimiaceae</taxon>
        <taxon>Phascolomyces</taxon>
    </lineage>
</organism>
<dbReference type="InterPro" id="IPR036388">
    <property type="entry name" value="WH-like_DNA-bd_sf"/>
</dbReference>
<reference evidence="10" key="1">
    <citation type="journal article" date="2022" name="IScience">
        <title>Evolution of zygomycete secretomes and the origins of terrestrial fungal ecologies.</title>
        <authorList>
            <person name="Chang Y."/>
            <person name="Wang Y."/>
            <person name="Mondo S."/>
            <person name="Ahrendt S."/>
            <person name="Andreopoulos W."/>
            <person name="Barry K."/>
            <person name="Beard J."/>
            <person name="Benny G.L."/>
            <person name="Blankenship S."/>
            <person name="Bonito G."/>
            <person name="Cuomo C."/>
            <person name="Desiro A."/>
            <person name="Gervers K.A."/>
            <person name="Hundley H."/>
            <person name="Kuo A."/>
            <person name="LaButti K."/>
            <person name="Lang B.F."/>
            <person name="Lipzen A."/>
            <person name="O'Donnell K."/>
            <person name="Pangilinan J."/>
            <person name="Reynolds N."/>
            <person name="Sandor L."/>
            <person name="Smith M.E."/>
            <person name="Tsang A."/>
            <person name="Grigoriev I.V."/>
            <person name="Stajich J.E."/>
            <person name="Spatafora J.W."/>
        </authorList>
    </citation>
    <scope>NUCLEOTIDE SEQUENCE</scope>
    <source>
        <strain evidence="10">RSA 2281</strain>
    </source>
</reference>
<evidence type="ECO:0000256" key="1">
    <source>
        <dbReference type="ARBA" id="ARBA00004123"/>
    </source>
</evidence>
<keyword evidence="5" id="KW-0804">Transcription</keyword>
<dbReference type="PANTHER" id="PTHR10015:SF427">
    <property type="entry name" value="HEAT SHOCK FACTOR PROTEIN"/>
    <property type="match status" value="1"/>
</dbReference>
<comment type="caution">
    <text evidence="10">The sequence shown here is derived from an EMBL/GenBank/DDBJ whole genome shotgun (WGS) entry which is preliminary data.</text>
</comment>
<gene>
    <name evidence="10" type="ORF">BDA99DRAFT_198162</name>
</gene>
<feature type="region of interest" description="Disordered" evidence="8">
    <location>
        <begin position="298"/>
        <end position="348"/>
    </location>
</feature>
<dbReference type="InterPro" id="IPR000232">
    <property type="entry name" value="HSF_DNA-bd"/>
</dbReference>
<dbReference type="InterPro" id="IPR036390">
    <property type="entry name" value="WH_DNA-bd_sf"/>
</dbReference>
<evidence type="ECO:0000256" key="5">
    <source>
        <dbReference type="ARBA" id="ARBA00023163"/>
    </source>
</evidence>
<dbReference type="EMBL" id="JAIXMP010000003">
    <property type="protein sequence ID" value="KAI9275889.1"/>
    <property type="molecule type" value="Genomic_DNA"/>
</dbReference>
<comment type="subcellular location">
    <subcellularLocation>
        <location evidence="1">Nucleus</location>
    </subcellularLocation>
</comment>
<keyword evidence="6" id="KW-0539">Nucleus</keyword>
<evidence type="ECO:0000256" key="6">
    <source>
        <dbReference type="ARBA" id="ARBA00023242"/>
    </source>
</evidence>
<evidence type="ECO:0000256" key="2">
    <source>
        <dbReference type="ARBA" id="ARBA00006403"/>
    </source>
</evidence>
<feature type="region of interest" description="Disordered" evidence="8">
    <location>
        <begin position="233"/>
        <end position="283"/>
    </location>
</feature>
<evidence type="ECO:0000256" key="7">
    <source>
        <dbReference type="RuleBase" id="RU004020"/>
    </source>
</evidence>
<sequence>MSGIDYLDVGSPEYEGRRQGSISSSGSSVEYSMTRRSSEKPSSERSTKNVSSFISKLYSLVGDVRHQDLVSWNPTGTSFLICNVKRFAQVVLPEYFKHGNFSSFVRLLNMYGFHKINKSPRGQRGNENEIWEFSHPQFQRNRPDILKDIRRKAMDSEVLRRETGDMHTFFSMLQVSQADLQRQFQALQESFSGLLQGFEETRKMQLQQHFMLRQLAEKQGVPMEELMPTMNGLSFQQHGQQGGGPPNVFITSPQPNIKQEPYQFQQAQSTSPPPQHPTQQQQHAIWNEPEHWDTQHNQFLQQQQQQEQEQQFHLQHDTQSWSQQPSPQQPLSPQQPISPQQPLSPQQQQCLTPDMLLEMAARTPLPPSPMAPNVDPMNVMFSSPMSSPISPAMMSPMGR</sequence>
<keyword evidence="4" id="KW-0238">DNA-binding</keyword>
<evidence type="ECO:0000256" key="8">
    <source>
        <dbReference type="SAM" id="MobiDB-lite"/>
    </source>
</evidence>
<evidence type="ECO:0000313" key="10">
    <source>
        <dbReference type="EMBL" id="KAI9275889.1"/>
    </source>
</evidence>
<reference evidence="10" key="2">
    <citation type="submission" date="2023-02" db="EMBL/GenBank/DDBJ databases">
        <authorList>
            <consortium name="DOE Joint Genome Institute"/>
            <person name="Mondo S.J."/>
            <person name="Chang Y."/>
            <person name="Wang Y."/>
            <person name="Ahrendt S."/>
            <person name="Andreopoulos W."/>
            <person name="Barry K."/>
            <person name="Beard J."/>
            <person name="Benny G.L."/>
            <person name="Blankenship S."/>
            <person name="Bonito G."/>
            <person name="Cuomo C."/>
            <person name="Desiro A."/>
            <person name="Gervers K.A."/>
            <person name="Hundley H."/>
            <person name="Kuo A."/>
            <person name="LaButti K."/>
            <person name="Lang B.F."/>
            <person name="Lipzen A."/>
            <person name="O'Donnell K."/>
            <person name="Pangilinan J."/>
            <person name="Reynolds N."/>
            <person name="Sandor L."/>
            <person name="Smith M.W."/>
            <person name="Tsang A."/>
            <person name="Grigoriev I.V."/>
            <person name="Stajich J.E."/>
            <person name="Spatafora J.W."/>
        </authorList>
    </citation>
    <scope>NUCLEOTIDE SEQUENCE</scope>
    <source>
        <strain evidence="10">RSA 2281</strain>
    </source>
</reference>
<dbReference type="PANTHER" id="PTHR10015">
    <property type="entry name" value="HEAT SHOCK TRANSCRIPTION FACTOR"/>
    <property type="match status" value="1"/>
</dbReference>
<evidence type="ECO:0000256" key="3">
    <source>
        <dbReference type="ARBA" id="ARBA00023015"/>
    </source>
</evidence>
<dbReference type="GO" id="GO:0005634">
    <property type="term" value="C:nucleus"/>
    <property type="evidence" value="ECO:0007669"/>
    <property type="project" value="UniProtKB-SubCell"/>
</dbReference>
<dbReference type="SUPFAM" id="SSF46785">
    <property type="entry name" value="Winged helix' DNA-binding domain"/>
    <property type="match status" value="1"/>
</dbReference>
<dbReference type="Pfam" id="PF00447">
    <property type="entry name" value="HSF_DNA-bind"/>
    <property type="match status" value="1"/>
</dbReference>
<dbReference type="Proteomes" id="UP001209540">
    <property type="component" value="Unassembled WGS sequence"/>
</dbReference>
<evidence type="ECO:0000313" key="11">
    <source>
        <dbReference type="Proteomes" id="UP001209540"/>
    </source>
</evidence>
<dbReference type="FunFam" id="1.10.10.10:FF:000027">
    <property type="entry name" value="Heat shock transcription factor 1"/>
    <property type="match status" value="1"/>
</dbReference>
<dbReference type="Gene3D" id="1.10.10.10">
    <property type="entry name" value="Winged helix-like DNA-binding domain superfamily/Winged helix DNA-binding domain"/>
    <property type="match status" value="1"/>
</dbReference>
<keyword evidence="11" id="KW-1185">Reference proteome</keyword>
<name>A0AAD5PID3_9FUNG</name>
<evidence type="ECO:0000256" key="4">
    <source>
        <dbReference type="ARBA" id="ARBA00023125"/>
    </source>
</evidence>
<feature type="region of interest" description="Disordered" evidence="8">
    <location>
        <begin position="1"/>
        <end position="47"/>
    </location>
</feature>
<feature type="domain" description="HSF-type DNA-binding" evidence="9">
    <location>
        <begin position="49"/>
        <end position="152"/>
    </location>
</feature>
<protein>
    <recommendedName>
        <fullName evidence="9">HSF-type DNA-binding domain-containing protein</fullName>
    </recommendedName>
</protein>
<dbReference type="SMART" id="SM00415">
    <property type="entry name" value="HSF"/>
    <property type="match status" value="1"/>
</dbReference>
<dbReference type="GO" id="GO:0043565">
    <property type="term" value="F:sequence-specific DNA binding"/>
    <property type="evidence" value="ECO:0007669"/>
    <property type="project" value="InterPro"/>
</dbReference>
<feature type="compositionally biased region" description="Basic and acidic residues" evidence="8">
    <location>
        <begin position="36"/>
        <end position="47"/>
    </location>
</feature>
<proteinExistence type="inferred from homology"/>